<name>A0ABX1DIW2_9FLAO</name>
<accession>A0ABX1DIW2</accession>
<feature type="non-terminal residue" evidence="1">
    <location>
        <position position="170"/>
    </location>
</feature>
<proteinExistence type="predicted"/>
<reference evidence="1 2" key="1">
    <citation type="submission" date="2020-03" db="EMBL/GenBank/DDBJ databases">
        <title>Tamlana sp. nov, isolated from XXX.</title>
        <authorList>
            <person name="Cao W.R."/>
        </authorList>
    </citation>
    <scope>NUCLEOTIDE SEQUENCE [LARGE SCALE GENOMIC DNA]</scope>
    <source>
        <strain evidence="1 2">HST1-43</strain>
    </source>
</reference>
<gene>
    <name evidence="1" type="ORF">HC176_16080</name>
</gene>
<dbReference type="EMBL" id="JAAVJS010000151">
    <property type="protein sequence ID" value="NJX16994.1"/>
    <property type="molecule type" value="Genomic_DNA"/>
</dbReference>
<evidence type="ECO:0000313" key="1">
    <source>
        <dbReference type="EMBL" id="NJX16994.1"/>
    </source>
</evidence>
<dbReference type="SUPFAM" id="SSF82185">
    <property type="entry name" value="Histone H3 K4-specific methyltransferase SET7/9 N-terminal domain"/>
    <property type="match status" value="1"/>
</dbReference>
<evidence type="ECO:0008006" key="3">
    <source>
        <dbReference type="Google" id="ProtNLM"/>
    </source>
</evidence>
<keyword evidence="2" id="KW-1185">Reference proteome</keyword>
<organism evidence="1 2">
    <name type="scientific">Tamlana crocina</name>
    <dbReference type="NCBI Taxonomy" id="393006"/>
    <lineage>
        <taxon>Bacteria</taxon>
        <taxon>Pseudomonadati</taxon>
        <taxon>Bacteroidota</taxon>
        <taxon>Flavobacteriia</taxon>
        <taxon>Flavobacteriales</taxon>
        <taxon>Flavobacteriaceae</taxon>
        <taxon>Tamlana</taxon>
    </lineage>
</organism>
<protein>
    <recommendedName>
        <fullName evidence="3">Membrane-binding protein</fullName>
    </recommendedName>
</protein>
<feature type="non-terminal residue" evidence="1">
    <location>
        <position position="1"/>
    </location>
</feature>
<evidence type="ECO:0000313" key="2">
    <source>
        <dbReference type="Proteomes" id="UP000760545"/>
    </source>
</evidence>
<sequence>KIVRKDVESLKNFRSALLMEWQSILQTPAFRVLPEDRELNFEYVDLKLDGIGKKEGEISTGPWKFYNGDGISTGEGAFDKEGKRTGFWIWFNDKGGIKENANYSNGSLEGENQTFFDNGRLRYVANYQNDELNGEHLVYNKYGALLEKKFFNNGELEGNYRSNFPVGEVL</sequence>
<dbReference type="Proteomes" id="UP000760545">
    <property type="component" value="Unassembled WGS sequence"/>
</dbReference>
<comment type="caution">
    <text evidence="1">The sequence shown here is derived from an EMBL/GenBank/DDBJ whole genome shotgun (WGS) entry which is preliminary data.</text>
</comment>
<dbReference type="Gene3D" id="3.90.930.1">
    <property type="match status" value="1"/>
</dbReference>
<dbReference type="RefSeq" id="WP_425338213.1">
    <property type="nucleotide sequence ID" value="NZ_JAAVJS010000151.1"/>
</dbReference>